<protein>
    <submittedName>
        <fullName evidence="2">Uncharacterized protein</fullName>
    </submittedName>
</protein>
<sequence length="120" mass="13282">MANKFKQSSRDTVHDPAPLRLGRRSGLPGTFFVNPNYIKLKNVAGGDNKIRNCPDSAPRRQFRFKIVGLNSRDLRNEVRTGMRDEAGAAVLYAGGAVHHLAGRKAHRRGDYSTPVTLRLG</sequence>
<name>A0A2P2M8B1_RHIMU</name>
<dbReference type="EMBL" id="GGEC01045978">
    <property type="protein sequence ID" value="MBX26462.1"/>
    <property type="molecule type" value="Transcribed_RNA"/>
</dbReference>
<evidence type="ECO:0000313" key="2">
    <source>
        <dbReference type="EMBL" id="MBX26462.1"/>
    </source>
</evidence>
<organism evidence="2">
    <name type="scientific">Rhizophora mucronata</name>
    <name type="common">Asiatic mangrove</name>
    <dbReference type="NCBI Taxonomy" id="61149"/>
    <lineage>
        <taxon>Eukaryota</taxon>
        <taxon>Viridiplantae</taxon>
        <taxon>Streptophyta</taxon>
        <taxon>Embryophyta</taxon>
        <taxon>Tracheophyta</taxon>
        <taxon>Spermatophyta</taxon>
        <taxon>Magnoliopsida</taxon>
        <taxon>eudicotyledons</taxon>
        <taxon>Gunneridae</taxon>
        <taxon>Pentapetalae</taxon>
        <taxon>rosids</taxon>
        <taxon>fabids</taxon>
        <taxon>Malpighiales</taxon>
        <taxon>Rhizophoraceae</taxon>
        <taxon>Rhizophora</taxon>
    </lineage>
</organism>
<accession>A0A2P2M8B1</accession>
<feature type="region of interest" description="Disordered" evidence="1">
    <location>
        <begin position="1"/>
        <end position="25"/>
    </location>
</feature>
<proteinExistence type="predicted"/>
<reference evidence="2" key="1">
    <citation type="submission" date="2018-02" db="EMBL/GenBank/DDBJ databases">
        <title>Rhizophora mucronata_Transcriptome.</title>
        <authorList>
            <person name="Meera S.P."/>
            <person name="Sreeshan A."/>
            <person name="Augustine A."/>
        </authorList>
    </citation>
    <scope>NUCLEOTIDE SEQUENCE</scope>
    <source>
        <tissue evidence="2">Leaf</tissue>
    </source>
</reference>
<evidence type="ECO:0000256" key="1">
    <source>
        <dbReference type="SAM" id="MobiDB-lite"/>
    </source>
</evidence>
<dbReference type="AlphaFoldDB" id="A0A2P2M8B1"/>